<evidence type="ECO:0000256" key="1">
    <source>
        <dbReference type="ARBA" id="ARBA00004477"/>
    </source>
</evidence>
<reference evidence="9" key="1">
    <citation type="submission" date="2021-01" db="UniProtKB">
        <authorList>
            <consortium name="EnsemblMetazoa"/>
        </authorList>
    </citation>
    <scope>IDENTIFICATION</scope>
</reference>
<evidence type="ECO:0000313" key="9">
    <source>
        <dbReference type="EnsemblMetazoa" id="XP_022651104"/>
    </source>
</evidence>
<keyword evidence="3 7" id="KW-0812">Transmembrane</keyword>
<keyword evidence="8" id="KW-0732">Signal</keyword>
<evidence type="ECO:0008006" key="11">
    <source>
        <dbReference type="Google" id="ProtNLM"/>
    </source>
</evidence>
<dbReference type="EnsemblMetazoa" id="XM_022795369">
    <property type="protein sequence ID" value="XP_022651104"/>
    <property type="gene ID" value="LOC111246184"/>
</dbReference>
<dbReference type="InParanoid" id="A0A7M7JTX5"/>
<evidence type="ECO:0000256" key="6">
    <source>
        <dbReference type="ARBA" id="ARBA00023136"/>
    </source>
</evidence>
<keyword evidence="4" id="KW-0256">Endoplasmic reticulum</keyword>
<feature type="signal peptide" evidence="8">
    <location>
        <begin position="1"/>
        <end position="19"/>
    </location>
</feature>
<dbReference type="GO" id="GO:0007029">
    <property type="term" value="P:endoplasmic reticulum organization"/>
    <property type="evidence" value="ECO:0007669"/>
    <property type="project" value="InterPro"/>
</dbReference>
<keyword evidence="6 7" id="KW-0472">Membrane</keyword>
<dbReference type="PANTHER" id="PTHR20955">
    <property type="entry name" value="PROTEIN JAGUNAL HOMOLOG 1"/>
    <property type="match status" value="1"/>
</dbReference>
<evidence type="ECO:0000256" key="4">
    <source>
        <dbReference type="ARBA" id="ARBA00022824"/>
    </source>
</evidence>
<dbReference type="GO" id="GO:0005789">
    <property type="term" value="C:endoplasmic reticulum membrane"/>
    <property type="evidence" value="ECO:0007669"/>
    <property type="project" value="UniProtKB-SubCell"/>
</dbReference>
<sequence length="208" mass="23385">MVLVSAALIMPLHIDAVMAARCRHQNTVGAATLMAALMPFSSCCYLYSAAYKSRLKMSIFCHGLLAVVLLAKVSEDILDRLDIFILSLQELYVPKPLLWEWCWLMSIPVAGVGLSALRKNNAASMKIYVSGTFMFGIVPVLAAAFLYFSEMSEYIQTKSNVTFWQGYPIAVLWYIFIVLAVQIHVFSLYFAIRLILAWQKVVTVRKAK</sequence>
<dbReference type="GO" id="GO:0016192">
    <property type="term" value="P:vesicle-mediated transport"/>
    <property type="evidence" value="ECO:0007669"/>
    <property type="project" value="TreeGrafter"/>
</dbReference>
<keyword evidence="10" id="KW-1185">Reference proteome</keyword>
<evidence type="ECO:0000256" key="2">
    <source>
        <dbReference type="ARBA" id="ARBA00008462"/>
    </source>
</evidence>
<protein>
    <recommendedName>
        <fullName evidence="11">Protein jagunal</fullName>
    </recommendedName>
</protein>
<dbReference type="Pfam" id="PF07086">
    <property type="entry name" value="Jagunal"/>
    <property type="match status" value="1"/>
</dbReference>
<dbReference type="KEGG" id="vde:111246184"/>
<evidence type="ECO:0000256" key="7">
    <source>
        <dbReference type="SAM" id="Phobius"/>
    </source>
</evidence>
<feature type="transmembrane region" description="Helical" evidence="7">
    <location>
        <begin position="169"/>
        <end position="196"/>
    </location>
</feature>
<comment type="similarity">
    <text evidence="2">Belongs to the jagunal family.</text>
</comment>
<name>A0A7M7JTX5_VARDE</name>
<dbReference type="InterPro" id="IPR009787">
    <property type="entry name" value="Jagunal"/>
</dbReference>
<feature type="transmembrane region" description="Helical" evidence="7">
    <location>
        <begin position="129"/>
        <end position="149"/>
    </location>
</feature>
<feature type="transmembrane region" description="Helical" evidence="7">
    <location>
        <begin position="98"/>
        <end position="117"/>
    </location>
</feature>
<dbReference type="OrthoDB" id="8914197at2759"/>
<evidence type="ECO:0000256" key="5">
    <source>
        <dbReference type="ARBA" id="ARBA00022989"/>
    </source>
</evidence>
<feature type="chain" id="PRO_5029828373" description="Protein jagunal" evidence="8">
    <location>
        <begin position="20"/>
        <end position="208"/>
    </location>
</feature>
<dbReference type="GeneID" id="111246184"/>
<evidence type="ECO:0000256" key="8">
    <source>
        <dbReference type="SAM" id="SignalP"/>
    </source>
</evidence>
<organism evidence="9 10">
    <name type="scientific">Varroa destructor</name>
    <name type="common">Honeybee mite</name>
    <dbReference type="NCBI Taxonomy" id="109461"/>
    <lineage>
        <taxon>Eukaryota</taxon>
        <taxon>Metazoa</taxon>
        <taxon>Ecdysozoa</taxon>
        <taxon>Arthropoda</taxon>
        <taxon>Chelicerata</taxon>
        <taxon>Arachnida</taxon>
        <taxon>Acari</taxon>
        <taxon>Parasitiformes</taxon>
        <taxon>Mesostigmata</taxon>
        <taxon>Gamasina</taxon>
        <taxon>Dermanyssoidea</taxon>
        <taxon>Varroidae</taxon>
        <taxon>Varroa</taxon>
    </lineage>
</organism>
<dbReference type="CTD" id="40714"/>
<keyword evidence="5 7" id="KW-1133">Transmembrane helix</keyword>
<comment type="subcellular location">
    <subcellularLocation>
        <location evidence="1">Endoplasmic reticulum membrane</location>
        <topology evidence="1">Multi-pass membrane protein</topology>
    </subcellularLocation>
</comment>
<dbReference type="PANTHER" id="PTHR20955:SF1">
    <property type="entry name" value="PROTEIN JAGUNAL HOMOLOG 1"/>
    <property type="match status" value="1"/>
</dbReference>
<dbReference type="RefSeq" id="XP_022651104.1">
    <property type="nucleotide sequence ID" value="XM_022795369.1"/>
</dbReference>
<feature type="transmembrane region" description="Helical" evidence="7">
    <location>
        <begin position="29"/>
        <end position="47"/>
    </location>
</feature>
<evidence type="ECO:0000256" key="3">
    <source>
        <dbReference type="ARBA" id="ARBA00022692"/>
    </source>
</evidence>
<dbReference type="Proteomes" id="UP000594260">
    <property type="component" value="Unplaced"/>
</dbReference>
<accession>A0A7M7JTX5</accession>
<dbReference type="AlphaFoldDB" id="A0A7M7JTX5"/>
<proteinExistence type="inferred from homology"/>
<evidence type="ECO:0000313" key="10">
    <source>
        <dbReference type="Proteomes" id="UP000594260"/>
    </source>
</evidence>
<dbReference type="FunCoup" id="A0A7M7JTX5">
    <property type="interactions" value="841"/>
</dbReference>